<dbReference type="PROSITE" id="PS00028">
    <property type="entry name" value="ZINC_FINGER_C2H2_1"/>
    <property type="match status" value="1"/>
</dbReference>
<feature type="domain" description="C2H2-type" evidence="3">
    <location>
        <begin position="46"/>
        <end position="75"/>
    </location>
</feature>
<dbReference type="AlphaFoldDB" id="A0A9P7DCA3"/>
<sequence>MDHILETDPSTASPASASSSAGNPVDVDVDAGPGAISNAKTKANGTKCSECGKVFKNTALANYHVEKGGHEGSAEEIKPLMEEEKRQKLAELREKIAAKRSVKAQQEAIEARANEAIRFKSGKIEADKKARAEKAVREKALRDGQLIIDSSDTASATASSSSGTNGKDFKDNRLQIRTASGGTPYMTQLPKRFLSMWKPSHSPRKTFSRVKH</sequence>
<dbReference type="GO" id="GO:1903094">
    <property type="term" value="P:negative regulation of protein K48-linked deubiquitination"/>
    <property type="evidence" value="ECO:0007669"/>
    <property type="project" value="TreeGrafter"/>
</dbReference>
<gene>
    <name evidence="4" type="ORF">HD556DRAFT_1448704</name>
</gene>
<reference evidence="4" key="1">
    <citation type="journal article" date="2020" name="New Phytol.">
        <title>Comparative genomics reveals dynamic genome evolution in host specialist ectomycorrhizal fungi.</title>
        <authorList>
            <person name="Lofgren L.A."/>
            <person name="Nguyen N.H."/>
            <person name="Vilgalys R."/>
            <person name="Ruytinx J."/>
            <person name="Liao H.L."/>
            <person name="Branco S."/>
            <person name="Kuo A."/>
            <person name="LaButti K."/>
            <person name="Lipzen A."/>
            <person name="Andreopoulos W."/>
            <person name="Pangilinan J."/>
            <person name="Riley R."/>
            <person name="Hundley H."/>
            <person name="Na H."/>
            <person name="Barry K."/>
            <person name="Grigoriev I.V."/>
            <person name="Stajich J.E."/>
            <person name="Kennedy P.G."/>
        </authorList>
    </citation>
    <scope>NUCLEOTIDE SEQUENCE</scope>
    <source>
        <strain evidence="4">S12</strain>
    </source>
</reference>
<feature type="region of interest" description="Disordered" evidence="2">
    <location>
        <begin position="147"/>
        <end position="187"/>
    </location>
</feature>
<dbReference type="GO" id="GO:0005634">
    <property type="term" value="C:nucleus"/>
    <property type="evidence" value="ECO:0007669"/>
    <property type="project" value="TreeGrafter"/>
</dbReference>
<keyword evidence="5" id="KW-1185">Reference proteome</keyword>
<dbReference type="GeneID" id="64601237"/>
<evidence type="ECO:0000256" key="1">
    <source>
        <dbReference type="PROSITE-ProRule" id="PRU00042"/>
    </source>
</evidence>
<protein>
    <recommendedName>
        <fullName evidence="3">C2H2-type domain-containing protein</fullName>
    </recommendedName>
</protein>
<evidence type="ECO:0000256" key="2">
    <source>
        <dbReference type="SAM" id="MobiDB-lite"/>
    </source>
</evidence>
<dbReference type="RefSeq" id="XP_041154862.1">
    <property type="nucleotide sequence ID" value="XM_041307473.1"/>
</dbReference>
<dbReference type="GO" id="GO:0036435">
    <property type="term" value="F:K48-linked polyubiquitin modification-dependent protein binding"/>
    <property type="evidence" value="ECO:0007669"/>
    <property type="project" value="TreeGrafter"/>
</dbReference>
<feature type="compositionally biased region" description="Low complexity" evidence="2">
    <location>
        <begin position="9"/>
        <end position="21"/>
    </location>
</feature>
<dbReference type="GO" id="GO:0005737">
    <property type="term" value="C:cytoplasm"/>
    <property type="evidence" value="ECO:0007669"/>
    <property type="project" value="TreeGrafter"/>
</dbReference>
<evidence type="ECO:0000313" key="4">
    <source>
        <dbReference type="EMBL" id="KAG1787516.1"/>
    </source>
</evidence>
<dbReference type="PROSITE" id="PS50157">
    <property type="entry name" value="ZINC_FINGER_C2H2_2"/>
    <property type="match status" value="1"/>
</dbReference>
<comment type="caution">
    <text evidence="4">The sequence shown here is derived from an EMBL/GenBank/DDBJ whole genome shotgun (WGS) entry which is preliminary data.</text>
</comment>
<keyword evidence="1" id="KW-0862">Zinc</keyword>
<keyword evidence="1" id="KW-0479">Metal-binding</keyword>
<dbReference type="GO" id="GO:0032435">
    <property type="term" value="P:negative regulation of proteasomal ubiquitin-dependent protein catabolic process"/>
    <property type="evidence" value="ECO:0007669"/>
    <property type="project" value="TreeGrafter"/>
</dbReference>
<keyword evidence="1" id="KW-0863">Zinc-finger</keyword>
<dbReference type="PANTHER" id="PTHR46340">
    <property type="entry name" value="UBX DOMAIN-CONTAINING PROTEIN 1"/>
    <property type="match status" value="1"/>
</dbReference>
<organism evidence="4 5">
    <name type="scientific">Suillus plorans</name>
    <dbReference type="NCBI Taxonomy" id="116603"/>
    <lineage>
        <taxon>Eukaryota</taxon>
        <taxon>Fungi</taxon>
        <taxon>Dikarya</taxon>
        <taxon>Basidiomycota</taxon>
        <taxon>Agaricomycotina</taxon>
        <taxon>Agaricomycetes</taxon>
        <taxon>Agaricomycetidae</taxon>
        <taxon>Boletales</taxon>
        <taxon>Suillineae</taxon>
        <taxon>Suillaceae</taxon>
        <taxon>Suillus</taxon>
    </lineage>
</organism>
<evidence type="ECO:0000313" key="5">
    <source>
        <dbReference type="Proteomes" id="UP000719766"/>
    </source>
</evidence>
<dbReference type="OrthoDB" id="10254930at2759"/>
<proteinExistence type="predicted"/>
<dbReference type="EMBL" id="JABBWE010000078">
    <property type="protein sequence ID" value="KAG1787516.1"/>
    <property type="molecule type" value="Genomic_DNA"/>
</dbReference>
<dbReference type="GO" id="GO:0008270">
    <property type="term" value="F:zinc ion binding"/>
    <property type="evidence" value="ECO:0007669"/>
    <property type="project" value="UniProtKB-KW"/>
</dbReference>
<dbReference type="Proteomes" id="UP000719766">
    <property type="component" value="Unassembled WGS sequence"/>
</dbReference>
<dbReference type="GO" id="GO:0031397">
    <property type="term" value="P:negative regulation of protein ubiquitination"/>
    <property type="evidence" value="ECO:0007669"/>
    <property type="project" value="TreeGrafter"/>
</dbReference>
<evidence type="ECO:0000259" key="3">
    <source>
        <dbReference type="PROSITE" id="PS50157"/>
    </source>
</evidence>
<dbReference type="InterPro" id="IPR013087">
    <property type="entry name" value="Znf_C2H2_type"/>
</dbReference>
<dbReference type="PANTHER" id="PTHR46340:SF1">
    <property type="entry name" value="UBX DOMAIN-CONTAINING PROTEIN 1"/>
    <property type="match status" value="1"/>
</dbReference>
<name>A0A9P7DCA3_9AGAM</name>
<feature type="region of interest" description="Disordered" evidence="2">
    <location>
        <begin position="1"/>
        <end position="43"/>
    </location>
</feature>
<accession>A0A9P7DCA3</accession>
<feature type="compositionally biased region" description="Low complexity" evidence="2">
    <location>
        <begin position="149"/>
        <end position="162"/>
    </location>
</feature>